<dbReference type="PANTHER" id="PTHR11886:SF35">
    <property type="entry name" value="DYNEIN LIGHT CHAIN"/>
    <property type="match status" value="1"/>
</dbReference>
<dbReference type="InterPro" id="IPR001372">
    <property type="entry name" value="Dynein_light_chain_typ-1/2"/>
</dbReference>
<dbReference type="EMBL" id="SUNJ01008757">
    <property type="protein sequence ID" value="TPP60967.1"/>
    <property type="molecule type" value="Genomic_DNA"/>
</dbReference>
<dbReference type="GO" id="GO:0005634">
    <property type="term" value="C:nucleus"/>
    <property type="evidence" value="ECO:0007669"/>
    <property type="project" value="UniProtKB-SubCell"/>
</dbReference>
<keyword evidence="4 10" id="KW-0963">Cytoplasm</keyword>
<dbReference type="OrthoDB" id="6221057at2759"/>
<dbReference type="GO" id="GO:0045505">
    <property type="term" value="F:dynein intermediate chain binding"/>
    <property type="evidence" value="ECO:0007669"/>
    <property type="project" value="TreeGrafter"/>
</dbReference>
<evidence type="ECO:0000256" key="6">
    <source>
        <dbReference type="ARBA" id="ARBA00022816"/>
    </source>
</evidence>
<dbReference type="GO" id="GO:0015031">
    <property type="term" value="P:protein transport"/>
    <property type="evidence" value="ECO:0007669"/>
    <property type="project" value="UniProtKB-KW"/>
</dbReference>
<dbReference type="PANTHER" id="PTHR11886">
    <property type="entry name" value="DYNEIN LIGHT CHAIN"/>
    <property type="match status" value="1"/>
</dbReference>
<evidence type="ECO:0000256" key="5">
    <source>
        <dbReference type="ARBA" id="ARBA00022701"/>
    </source>
</evidence>
<keyword evidence="10" id="KW-0243">Dynein</keyword>
<protein>
    <recommendedName>
        <fullName evidence="10">Dynein light chain</fullName>
    </recommendedName>
</protein>
<evidence type="ECO:0000256" key="1">
    <source>
        <dbReference type="ARBA" id="ARBA00004123"/>
    </source>
</evidence>
<proteinExistence type="inferred from homology"/>
<reference evidence="11 12" key="1">
    <citation type="submission" date="2019-04" db="EMBL/GenBank/DDBJ databases">
        <title>Annotation for the trematode Fasciola gigantica.</title>
        <authorList>
            <person name="Choi Y.-J."/>
        </authorList>
    </citation>
    <scope>NUCLEOTIDE SEQUENCE [LARGE SCALE GENOMIC DNA]</scope>
    <source>
        <strain evidence="11">Uganda_cow_1</strain>
    </source>
</reference>
<keyword evidence="8 10" id="KW-0206">Cytoskeleton</keyword>
<evidence type="ECO:0000256" key="3">
    <source>
        <dbReference type="ARBA" id="ARBA00022448"/>
    </source>
</evidence>
<comment type="similarity">
    <text evidence="10">Belongs to the dynein light chain family.</text>
</comment>
<accession>A0A504YSM6</accession>
<dbReference type="GO" id="GO:0005874">
    <property type="term" value="C:microtubule"/>
    <property type="evidence" value="ECO:0007669"/>
    <property type="project" value="UniProtKB-KW"/>
</dbReference>
<keyword evidence="9" id="KW-0539">Nucleus</keyword>
<dbReference type="SUPFAM" id="SSF54648">
    <property type="entry name" value="DLC"/>
    <property type="match status" value="1"/>
</dbReference>
<evidence type="ECO:0000256" key="8">
    <source>
        <dbReference type="ARBA" id="ARBA00023212"/>
    </source>
</evidence>
<comment type="caution">
    <text evidence="11">The sequence shown here is derived from an EMBL/GenBank/DDBJ whole genome shotgun (WGS) entry which is preliminary data.</text>
</comment>
<dbReference type="STRING" id="46835.A0A504YSM6"/>
<keyword evidence="3" id="KW-0813">Transport</keyword>
<gene>
    <name evidence="11" type="ORF">FGIG_04745</name>
</gene>
<keyword evidence="10" id="KW-0505">Motor protein</keyword>
<name>A0A504YSM6_FASGI</name>
<dbReference type="AlphaFoldDB" id="A0A504YSM6"/>
<keyword evidence="7" id="KW-0653">Protein transport</keyword>
<evidence type="ECO:0000256" key="9">
    <source>
        <dbReference type="ARBA" id="ARBA00023242"/>
    </source>
</evidence>
<dbReference type="Gene3D" id="3.30.740.10">
    <property type="entry name" value="Protein Inhibitor Of Neuronal Nitric Oxide Synthase"/>
    <property type="match status" value="1"/>
</dbReference>
<dbReference type="InterPro" id="IPR037177">
    <property type="entry name" value="DLC_sf"/>
</dbReference>
<keyword evidence="6" id="KW-0509">mRNA transport</keyword>
<dbReference type="Pfam" id="PF01221">
    <property type="entry name" value="Dynein_light"/>
    <property type="match status" value="1"/>
</dbReference>
<dbReference type="Proteomes" id="UP000316759">
    <property type="component" value="Unassembled WGS sequence"/>
</dbReference>
<comment type="subcellular location">
    <subcellularLocation>
        <location evidence="2 10">Cytoplasm</location>
        <location evidence="2 10">Cytoskeleton</location>
    </subcellularLocation>
    <subcellularLocation>
        <location evidence="1">Nucleus</location>
    </subcellularLocation>
</comment>
<evidence type="ECO:0000256" key="7">
    <source>
        <dbReference type="ARBA" id="ARBA00022927"/>
    </source>
</evidence>
<evidence type="ECO:0000256" key="10">
    <source>
        <dbReference type="RuleBase" id="RU365010"/>
    </source>
</evidence>
<sequence length="90" mass="10800">MYKSYDRDSIQTDMPFEMQQYVIRCCEDATKLYQLEREIAFHIKERMKERYPGLWHCVVGNRFGSAVTHEEQTFINLYFGQFAIMLFQAG</sequence>
<evidence type="ECO:0000256" key="2">
    <source>
        <dbReference type="ARBA" id="ARBA00004245"/>
    </source>
</evidence>
<evidence type="ECO:0000313" key="12">
    <source>
        <dbReference type="Proteomes" id="UP000316759"/>
    </source>
</evidence>
<organism evidence="11 12">
    <name type="scientific">Fasciola gigantica</name>
    <name type="common">Giant liver fluke</name>
    <dbReference type="NCBI Taxonomy" id="46835"/>
    <lineage>
        <taxon>Eukaryota</taxon>
        <taxon>Metazoa</taxon>
        <taxon>Spiralia</taxon>
        <taxon>Lophotrochozoa</taxon>
        <taxon>Platyhelminthes</taxon>
        <taxon>Trematoda</taxon>
        <taxon>Digenea</taxon>
        <taxon>Plagiorchiida</taxon>
        <taxon>Echinostomata</taxon>
        <taxon>Echinostomatoidea</taxon>
        <taxon>Fasciolidae</taxon>
        <taxon>Fasciola</taxon>
    </lineage>
</organism>
<dbReference type="FunFam" id="3.30.740.10:FF:000005">
    <property type="entry name" value="Dynein light chain"/>
    <property type="match status" value="1"/>
</dbReference>
<dbReference type="GO" id="GO:0051028">
    <property type="term" value="P:mRNA transport"/>
    <property type="evidence" value="ECO:0007669"/>
    <property type="project" value="UniProtKB-KW"/>
</dbReference>
<dbReference type="GO" id="GO:0007017">
    <property type="term" value="P:microtubule-based process"/>
    <property type="evidence" value="ECO:0007669"/>
    <property type="project" value="InterPro"/>
</dbReference>
<evidence type="ECO:0000256" key="4">
    <source>
        <dbReference type="ARBA" id="ARBA00022490"/>
    </source>
</evidence>
<evidence type="ECO:0000313" key="11">
    <source>
        <dbReference type="EMBL" id="TPP60967.1"/>
    </source>
</evidence>
<keyword evidence="12" id="KW-1185">Reference proteome</keyword>
<dbReference type="GO" id="GO:0005868">
    <property type="term" value="C:cytoplasmic dynein complex"/>
    <property type="evidence" value="ECO:0007669"/>
    <property type="project" value="TreeGrafter"/>
</dbReference>
<keyword evidence="5 10" id="KW-0493">Microtubule</keyword>
<dbReference type="SMART" id="SM01375">
    <property type="entry name" value="Dynein_light"/>
    <property type="match status" value="1"/>
</dbReference>